<feature type="region of interest" description="Disordered" evidence="1">
    <location>
        <begin position="660"/>
        <end position="686"/>
    </location>
</feature>
<reference evidence="2" key="1">
    <citation type="submission" date="2010-05" db="EMBL/GenBank/DDBJ databases">
        <title>The Genome Sequence of Magnaporthe poae strain ATCC 64411.</title>
        <authorList>
            <consortium name="The Broad Institute Genome Sequencing Platform"/>
            <consortium name="Broad Institute Genome Sequencing Center for Infectious Disease"/>
            <person name="Ma L.-J."/>
            <person name="Dead R."/>
            <person name="Young S."/>
            <person name="Zeng Q."/>
            <person name="Koehrsen M."/>
            <person name="Alvarado L."/>
            <person name="Berlin A."/>
            <person name="Chapman S.B."/>
            <person name="Chen Z."/>
            <person name="Freedman E."/>
            <person name="Gellesch M."/>
            <person name="Goldberg J."/>
            <person name="Griggs A."/>
            <person name="Gujja S."/>
            <person name="Heilman E.R."/>
            <person name="Heiman D."/>
            <person name="Hepburn T."/>
            <person name="Howarth C."/>
            <person name="Jen D."/>
            <person name="Larson L."/>
            <person name="Mehta T."/>
            <person name="Neiman D."/>
            <person name="Pearson M."/>
            <person name="Roberts A."/>
            <person name="Saif S."/>
            <person name="Shea T."/>
            <person name="Shenoy N."/>
            <person name="Sisk P."/>
            <person name="Stolte C."/>
            <person name="Sykes S."/>
            <person name="Walk T."/>
            <person name="White J."/>
            <person name="Yandava C."/>
            <person name="Haas B."/>
            <person name="Nusbaum C."/>
            <person name="Birren B."/>
        </authorList>
    </citation>
    <scope>NUCLEOTIDE SEQUENCE</scope>
    <source>
        <strain evidence="2">ATCC 64411</strain>
    </source>
</reference>
<organism evidence="3 4">
    <name type="scientific">Magnaporthiopsis poae (strain ATCC 64411 / 73-15)</name>
    <name type="common">Kentucky bluegrass fungus</name>
    <name type="synonym">Magnaporthe poae</name>
    <dbReference type="NCBI Taxonomy" id="644358"/>
    <lineage>
        <taxon>Eukaryota</taxon>
        <taxon>Fungi</taxon>
        <taxon>Dikarya</taxon>
        <taxon>Ascomycota</taxon>
        <taxon>Pezizomycotina</taxon>
        <taxon>Sordariomycetes</taxon>
        <taxon>Sordariomycetidae</taxon>
        <taxon>Magnaporthales</taxon>
        <taxon>Magnaporthaceae</taxon>
        <taxon>Magnaporthiopsis</taxon>
    </lineage>
</organism>
<feature type="region of interest" description="Disordered" evidence="1">
    <location>
        <begin position="758"/>
        <end position="997"/>
    </location>
</feature>
<dbReference type="AlphaFoldDB" id="A0A0C4EA45"/>
<feature type="compositionally biased region" description="Polar residues" evidence="1">
    <location>
        <begin position="327"/>
        <end position="341"/>
    </location>
</feature>
<evidence type="ECO:0000313" key="4">
    <source>
        <dbReference type="Proteomes" id="UP000011715"/>
    </source>
</evidence>
<evidence type="ECO:0000256" key="1">
    <source>
        <dbReference type="SAM" id="MobiDB-lite"/>
    </source>
</evidence>
<feature type="compositionally biased region" description="Low complexity" evidence="1">
    <location>
        <begin position="784"/>
        <end position="797"/>
    </location>
</feature>
<feature type="region of interest" description="Disordered" evidence="1">
    <location>
        <begin position="700"/>
        <end position="732"/>
    </location>
</feature>
<feature type="region of interest" description="Disordered" evidence="1">
    <location>
        <begin position="322"/>
        <end position="357"/>
    </location>
</feature>
<accession>A0A0C4EA45</accession>
<dbReference type="OrthoDB" id="10511080at2759"/>
<feature type="compositionally biased region" description="Polar residues" evidence="1">
    <location>
        <begin position="768"/>
        <end position="778"/>
    </location>
</feature>
<dbReference type="VEuPathDB" id="FungiDB:MAPG_09503"/>
<proteinExistence type="predicted"/>
<evidence type="ECO:0000313" key="3">
    <source>
        <dbReference type="EnsemblFungi" id="MAPG_09503T0"/>
    </source>
</evidence>
<feature type="compositionally biased region" description="Basic and acidic residues" evidence="1">
    <location>
        <begin position="879"/>
        <end position="902"/>
    </location>
</feature>
<feature type="region of interest" description="Disordered" evidence="1">
    <location>
        <begin position="461"/>
        <end position="632"/>
    </location>
</feature>
<feature type="region of interest" description="Disordered" evidence="1">
    <location>
        <begin position="377"/>
        <end position="406"/>
    </location>
</feature>
<evidence type="ECO:0000313" key="2">
    <source>
        <dbReference type="EMBL" id="KLU90978.1"/>
    </source>
</evidence>
<reference evidence="3" key="4">
    <citation type="journal article" date="2015" name="G3 (Bethesda)">
        <title>Genome sequences of three phytopathogenic species of the Magnaporthaceae family of fungi.</title>
        <authorList>
            <person name="Okagaki L.H."/>
            <person name="Nunes C.C."/>
            <person name="Sailsbery J."/>
            <person name="Clay B."/>
            <person name="Brown D."/>
            <person name="John T."/>
            <person name="Oh Y."/>
            <person name="Young N."/>
            <person name="Fitzgerald M."/>
            <person name="Haas B.J."/>
            <person name="Zeng Q."/>
            <person name="Young S."/>
            <person name="Adiconis X."/>
            <person name="Fan L."/>
            <person name="Levin J.Z."/>
            <person name="Mitchell T.K."/>
            <person name="Okubara P.A."/>
            <person name="Farman M.L."/>
            <person name="Kohn L.M."/>
            <person name="Birren B."/>
            <person name="Ma L.-J."/>
            <person name="Dean R.A."/>
        </authorList>
    </citation>
    <scope>NUCLEOTIDE SEQUENCE</scope>
    <source>
        <strain evidence="3">ATCC 64411 / 73-15</strain>
    </source>
</reference>
<keyword evidence="4" id="KW-1185">Reference proteome</keyword>
<dbReference type="EMBL" id="ADBL01002429">
    <property type="status" value="NOT_ANNOTATED_CDS"/>
    <property type="molecule type" value="Genomic_DNA"/>
</dbReference>
<feature type="region of interest" description="Disordered" evidence="1">
    <location>
        <begin position="420"/>
        <end position="440"/>
    </location>
</feature>
<feature type="compositionally biased region" description="Basic and acidic residues" evidence="1">
    <location>
        <begin position="574"/>
        <end position="585"/>
    </location>
</feature>
<sequence>MPKSEQRLEKKINQLSRLYINMEGASSESKRESSVKDLWALWRMPGLARLVSQLIPENTTELDPGDALTRIQIFDASPDVQTSVAVAHSTQFGQPTALDLPTDLREALRGAIPETEEDFENMAKILHGLDILNEMESKRDVLIREVTDSRLGLRCKTGEYGGEMRPPEISALQEIFDDDDMVRATYRSVFLGLRIYALSFQMFRGRRRGAGITTVLALLNAVFPPYAQYPHGILKDTVCRLRILCYVRLVGGQTFTRRDRDALLRSMLEAAGVGQWHDVYAALFGFPGDQLTGYLGHYEQMMTRIHALDLNFPITTHIGSPRRVLSPETSTQRTALTSTARHPNMATPFPLDNISSIPTTRKKSASFSRGASALDIHPALRKSQDTARNGPIKDRQTSLPTVTPRRATSKLWPRPLRTVRKMTSEPTLPSNGGDGGERKKQQPAFLVQGVMHDITSVQDLFKNPKTPRASLEAEKVRREQLAKVASRQQHDKQKENMQPWSRPATPLEPDFCVPTYPEPTNTALVRHTGRGPDQTPAGGWASGSTGPPPRQRLAPRDIRRPSYELSLSPIPGSVRDDMSEDEDRRPRKPSRIPRPFDPHQKSRLGPTGGGGVSDNAMQLARPTSSVYSGDRSSDAATVIVTDDPYKLSFQLEQHPLLNGHRRAISGNDDTSSVMAPPSPAPPAQQPGIRFLEEPVTVSFGRTPPPETPSNRARQATVAIDDKSGGTASSGETYDSLKNIRLQAQAANARRLLYQSTSQRMADAGGQPITITSSASSPGKLSDLSTSPHSPHDASPAPRTKAPSALGTHSRTVSDDRAPSRLGGRRDDTGRPAPAANSEWRLLRSRTPDPMARLEASELQLDAAARQRQLTDSTAKAAAKRAEQEKERLRVRDEQRQRQEDLLARTNNPDLVASQPYENLGDTSLSSDSKGRGGGKKEKPEDEGDNDGAADKGRARRLLSKLKNSLRETFGDDVKGPESPSEERRRRRDSTRARKGVV</sequence>
<feature type="compositionally biased region" description="Basic and acidic residues" evidence="1">
    <location>
        <begin position="811"/>
        <end position="829"/>
    </location>
</feature>
<protein>
    <submittedName>
        <fullName evidence="2 3">Uncharacterized protein</fullName>
    </submittedName>
</protein>
<dbReference type="EMBL" id="ADBL01002428">
    <property type="status" value="NOT_ANNOTATED_CDS"/>
    <property type="molecule type" value="Genomic_DNA"/>
</dbReference>
<feature type="compositionally biased region" description="Basic and acidic residues" evidence="1">
    <location>
        <begin position="928"/>
        <end position="939"/>
    </location>
</feature>
<dbReference type="eggNOG" id="ENOG502TCFT">
    <property type="taxonomic scope" value="Eukaryota"/>
</dbReference>
<dbReference type="EMBL" id="GL876976">
    <property type="protein sequence ID" value="KLU90978.1"/>
    <property type="molecule type" value="Genomic_DNA"/>
</dbReference>
<reference evidence="4" key="2">
    <citation type="submission" date="2010-05" db="EMBL/GenBank/DDBJ databases">
        <title>The genome sequence of Magnaporthe poae strain ATCC 64411.</title>
        <authorList>
            <person name="Ma L.-J."/>
            <person name="Dead R."/>
            <person name="Young S."/>
            <person name="Zeng Q."/>
            <person name="Koehrsen M."/>
            <person name="Alvarado L."/>
            <person name="Berlin A."/>
            <person name="Chapman S.B."/>
            <person name="Chen Z."/>
            <person name="Freedman E."/>
            <person name="Gellesch M."/>
            <person name="Goldberg J."/>
            <person name="Griggs A."/>
            <person name="Gujja S."/>
            <person name="Heilman E.R."/>
            <person name="Heiman D."/>
            <person name="Hepburn T."/>
            <person name="Howarth C."/>
            <person name="Jen D."/>
            <person name="Larson L."/>
            <person name="Mehta T."/>
            <person name="Neiman D."/>
            <person name="Pearson M."/>
            <person name="Roberts A."/>
            <person name="Saif S."/>
            <person name="Shea T."/>
            <person name="Shenoy N."/>
            <person name="Sisk P."/>
            <person name="Stolte C."/>
            <person name="Sykes S."/>
            <person name="Walk T."/>
            <person name="White J."/>
            <person name="Yandava C."/>
            <person name="Haas B."/>
            <person name="Nusbaum C."/>
            <person name="Birren B."/>
        </authorList>
    </citation>
    <scope>NUCLEOTIDE SEQUENCE [LARGE SCALE GENOMIC DNA]</scope>
    <source>
        <strain evidence="4">ATCC 64411 / 73-15</strain>
    </source>
</reference>
<gene>
    <name evidence="2" type="ORF">MAPG_09503</name>
</gene>
<dbReference type="EnsemblFungi" id="MAPG_09503T0">
    <property type="protein sequence ID" value="MAPG_09503T0"/>
    <property type="gene ID" value="MAPG_09503"/>
</dbReference>
<feature type="compositionally biased region" description="Basic residues" evidence="1">
    <location>
        <begin position="984"/>
        <end position="997"/>
    </location>
</feature>
<reference evidence="2" key="3">
    <citation type="submission" date="2011-03" db="EMBL/GenBank/DDBJ databases">
        <title>Annotation of Magnaporthe poae ATCC 64411.</title>
        <authorList>
            <person name="Ma L.-J."/>
            <person name="Dead R."/>
            <person name="Young S.K."/>
            <person name="Zeng Q."/>
            <person name="Gargeya S."/>
            <person name="Fitzgerald M."/>
            <person name="Haas B."/>
            <person name="Abouelleil A."/>
            <person name="Alvarado L."/>
            <person name="Arachchi H.M."/>
            <person name="Berlin A."/>
            <person name="Brown A."/>
            <person name="Chapman S.B."/>
            <person name="Chen Z."/>
            <person name="Dunbar C."/>
            <person name="Freedman E."/>
            <person name="Gearin G."/>
            <person name="Gellesch M."/>
            <person name="Goldberg J."/>
            <person name="Griggs A."/>
            <person name="Gujja S."/>
            <person name="Heiman D."/>
            <person name="Howarth C."/>
            <person name="Larson L."/>
            <person name="Lui A."/>
            <person name="MacDonald P.J.P."/>
            <person name="Mehta T."/>
            <person name="Montmayeur A."/>
            <person name="Murphy C."/>
            <person name="Neiman D."/>
            <person name="Pearson M."/>
            <person name="Priest M."/>
            <person name="Roberts A."/>
            <person name="Saif S."/>
            <person name="Shea T."/>
            <person name="Shenoy N."/>
            <person name="Sisk P."/>
            <person name="Stolte C."/>
            <person name="Sykes S."/>
            <person name="Yandava C."/>
            <person name="Wortman J."/>
            <person name="Nusbaum C."/>
            <person name="Birren B."/>
        </authorList>
    </citation>
    <scope>NUCLEOTIDE SEQUENCE</scope>
    <source>
        <strain evidence="2">ATCC 64411</strain>
    </source>
</reference>
<reference evidence="3" key="5">
    <citation type="submission" date="2015-06" db="UniProtKB">
        <authorList>
            <consortium name="EnsemblFungi"/>
        </authorList>
    </citation>
    <scope>IDENTIFICATION</scope>
    <source>
        <strain evidence="3">ATCC 64411</strain>
    </source>
</reference>
<name>A0A0C4EA45_MAGP6</name>
<feature type="compositionally biased region" description="Basic and acidic residues" evidence="1">
    <location>
        <begin position="471"/>
        <end position="481"/>
    </location>
</feature>
<feature type="compositionally biased region" description="Basic and acidic residues" evidence="1">
    <location>
        <begin position="964"/>
        <end position="983"/>
    </location>
</feature>
<dbReference type="Proteomes" id="UP000011715">
    <property type="component" value="Unassembled WGS sequence"/>
</dbReference>